<dbReference type="STRING" id="996801.BW723_16625"/>
<sequence>MAQDQQEEKIKIGNKGKFFIYWGWNRADYSNSDIRFKGADYDFTLQNVVANDRISSFSLDYFHPTKITLPQTNFRLGYFLNDHYTISIGVDHMKYVTESYQTVKINGEINAGTPFDGVYNNEDIRLTHDFLQFEHTDGLNYINVELKRFDEIGHLIGINHKNLQLNITEGFGAGVLYPRTNTTLLNKERYDNFHVSGWGVSVGAGLNITFFKHFFLQSDFKYGYINMPNIRTTISPEDSAEQNFTFFEKTIVFGARFKLF</sequence>
<dbReference type="KEGG" id="prn:BW723_16625"/>
<keyword evidence="2" id="KW-1185">Reference proteome</keyword>
<dbReference type="Proteomes" id="UP000092612">
    <property type="component" value="Unassembled WGS sequence"/>
</dbReference>
<organism evidence="1 2">
    <name type="scientific">Polaribacter reichenbachii</name>
    <dbReference type="NCBI Taxonomy" id="996801"/>
    <lineage>
        <taxon>Bacteria</taxon>
        <taxon>Pseudomonadati</taxon>
        <taxon>Bacteroidota</taxon>
        <taxon>Flavobacteriia</taxon>
        <taxon>Flavobacteriales</taxon>
        <taxon>Flavobacteriaceae</taxon>
    </lineage>
</organism>
<evidence type="ECO:0000313" key="2">
    <source>
        <dbReference type="Proteomes" id="UP000092612"/>
    </source>
</evidence>
<name>A0A1B8TRI8_9FLAO</name>
<proteinExistence type="predicted"/>
<comment type="caution">
    <text evidence="1">The sequence shown here is derived from an EMBL/GenBank/DDBJ whole genome shotgun (WGS) entry which is preliminary data.</text>
</comment>
<evidence type="ECO:0000313" key="1">
    <source>
        <dbReference type="EMBL" id="OBY62194.1"/>
    </source>
</evidence>
<dbReference type="EMBL" id="LSFL01000041">
    <property type="protein sequence ID" value="OBY62194.1"/>
    <property type="molecule type" value="Genomic_DNA"/>
</dbReference>
<accession>A0A1B8TRI8</accession>
<reference evidence="2" key="1">
    <citation type="submission" date="2016-02" db="EMBL/GenBank/DDBJ databases">
        <title>Paenibacillus sp. LPB0068, isolated from Crassostrea gigas.</title>
        <authorList>
            <person name="Shin S.-K."/>
            <person name="Yi H."/>
        </authorList>
    </citation>
    <scope>NUCLEOTIDE SEQUENCE [LARGE SCALE GENOMIC DNA]</scope>
    <source>
        <strain evidence="2">KCTC 23969</strain>
    </source>
</reference>
<protein>
    <recommendedName>
        <fullName evidence="3">Outer membrane protein beta-barrel domain-containing protein</fullName>
    </recommendedName>
</protein>
<evidence type="ECO:0008006" key="3">
    <source>
        <dbReference type="Google" id="ProtNLM"/>
    </source>
</evidence>
<dbReference type="AlphaFoldDB" id="A0A1B8TRI8"/>
<gene>
    <name evidence="1" type="ORF">LPB301_15020</name>
</gene>